<feature type="domain" description="Resolvase/invertase-type recombinase catalytic" evidence="1">
    <location>
        <begin position="21"/>
        <end position="92"/>
    </location>
</feature>
<dbReference type="PhylomeDB" id="Q2J8Z3"/>
<keyword evidence="3" id="KW-1185">Reference proteome</keyword>
<gene>
    <name evidence="2" type="ordered locus">Francci3_2891</name>
</gene>
<dbReference type="eggNOG" id="ENOG5030MDX">
    <property type="taxonomic scope" value="Bacteria"/>
</dbReference>
<accession>Q2J8Z3</accession>
<evidence type="ECO:0000313" key="3">
    <source>
        <dbReference type="Proteomes" id="UP000001937"/>
    </source>
</evidence>
<dbReference type="GO" id="GO:0003677">
    <property type="term" value="F:DNA binding"/>
    <property type="evidence" value="ECO:0007669"/>
    <property type="project" value="InterPro"/>
</dbReference>
<dbReference type="GO" id="GO:0000150">
    <property type="term" value="F:DNA strand exchange activity"/>
    <property type="evidence" value="ECO:0007669"/>
    <property type="project" value="InterPro"/>
</dbReference>
<dbReference type="AlphaFoldDB" id="Q2J8Z3"/>
<reference evidence="2 3" key="1">
    <citation type="journal article" date="2007" name="Genome Res.">
        <title>Genome characteristics of facultatively symbiotic Frankia sp. strains reflect host range and host plant biogeography.</title>
        <authorList>
            <person name="Normand P."/>
            <person name="Lapierre P."/>
            <person name="Tisa L.S."/>
            <person name="Gogarten J.P."/>
            <person name="Alloisio N."/>
            <person name="Bagnarol E."/>
            <person name="Bassi C.A."/>
            <person name="Berry A.M."/>
            <person name="Bickhart D.M."/>
            <person name="Choisne N."/>
            <person name="Couloux A."/>
            <person name="Cournoyer B."/>
            <person name="Cruveiller S."/>
            <person name="Daubin V."/>
            <person name="Demange N."/>
            <person name="Francino M.P."/>
            <person name="Goltsman E."/>
            <person name="Huang Y."/>
            <person name="Kopp O.R."/>
            <person name="Labarre L."/>
            <person name="Lapidus A."/>
            <person name="Lavire C."/>
            <person name="Marechal J."/>
            <person name="Martinez M."/>
            <person name="Mastronunzio J.E."/>
            <person name="Mullin B.C."/>
            <person name="Niemann J."/>
            <person name="Pujic P."/>
            <person name="Rawnsley T."/>
            <person name="Rouy Z."/>
            <person name="Schenowitz C."/>
            <person name="Sellstedt A."/>
            <person name="Tavares F."/>
            <person name="Tomkins J.P."/>
            <person name="Vallenet D."/>
            <person name="Valverde C."/>
            <person name="Wall L.G."/>
            <person name="Wang Y."/>
            <person name="Medigue C."/>
            <person name="Benson D.R."/>
        </authorList>
    </citation>
    <scope>NUCLEOTIDE SEQUENCE [LARGE SCALE GENOMIC DNA]</scope>
    <source>
        <strain evidence="3">DSM 45818 / CECT 9043 / CcI3</strain>
    </source>
</reference>
<evidence type="ECO:0000259" key="1">
    <source>
        <dbReference type="Pfam" id="PF00239"/>
    </source>
</evidence>
<dbReference type="EMBL" id="CP000249">
    <property type="protein sequence ID" value="ABD12249.1"/>
    <property type="molecule type" value="Genomic_DNA"/>
</dbReference>
<dbReference type="HOGENOM" id="CLU_169568_0_0_11"/>
<name>Q2J8Z3_FRACC</name>
<dbReference type="OrthoDB" id="3216886at2"/>
<dbReference type="KEGG" id="fra:Francci3_2891"/>
<dbReference type="STRING" id="106370.Francci3_2891"/>
<organism evidence="2 3">
    <name type="scientific">Frankia casuarinae (strain DSM 45818 / CECT 9043 / HFP020203 / CcI3)</name>
    <dbReference type="NCBI Taxonomy" id="106370"/>
    <lineage>
        <taxon>Bacteria</taxon>
        <taxon>Bacillati</taxon>
        <taxon>Actinomycetota</taxon>
        <taxon>Actinomycetes</taxon>
        <taxon>Frankiales</taxon>
        <taxon>Frankiaceae</taxon>
        <taxon>Frankia</taxon>
    </lineage>
</organism>
<sequence length="125" mass="13285">MNGRPPSSAECQSARTVYGYISSEHADEAEIDRLHDQLTAHAQAEGLALAEIFVDRSIPPGRIVRPGLTVLLEAVMRSEAAGVLVASLDHLSPLPAVRQAIEVEIEVLGARVLTVTPAVPSPRST</sequence>
<evidence type="ECO:0000313" key="2">
    <source>
        <dbReference type="EMBL" id="ABD12249.1"/>
    </source>
</evidence>
<proteinExistence type="predicted"/>
<protein>
    <recommendedName>
        <fullName evidence="1">Resolvase/invertase-type recombinase catalytic domain-containing protein</fullName>
    </recommendedName>
</protein>
<dbReference type="Gene3D" id="3.40.50.1390">
    <property type="entry name" value="Resolvase, N-terminal catalytic domain"/>
    <property type="match status" value="1"/>
</dbReference>
<dbReference type="Pfam" id="PF00239">
    <property type="entry name" value="Resolvase"/>
    <property type="match status" value="1"/>
</dbReference>
<dbReference type="InterPro" id="IPR036162">
    <property type="entry name" value="Resolvase-like_N_sf"/>
</dbReference>
<dbReference type="Proteomes" id="UP000001937">
    <property type="component" value="Chromosome"/>
</dbReference>
<dbReference type="InterPro" id="IPR006119">
    <property type="entry name" value="Resolv_N"/>
</dbReference>